<organism evidence="2 3">
    <name type="scientific">Caligus rogercresseyi</name>
    <name type="common">Sea louse</name>
    <dbReference type="NCBI Taxonomy" id="217165"/>
    <lineage>
        <taxon>Eukaryota</taxon>
        <taxon>Metazoa</taxon>
        <taxon>Ecdysozoa</taxon>
        <taxon>Arthropoda</taxon>
        <taxon>Crustacea</taxon>
        <taxon>Multicrustacea</taxon>
        <taxon>Hexanauplia</taxon>
        <taxon>Copepoda</taxon>
        <taxon>Siphonostomatoida</taxon>
        <taxon>Caligidae</taxon>
        <taxon>Caligus</taxon>
    </lineage>
</organism>
<feature type="non-terminal residue" evidence="2">
    <location>
        <position position="1"/>
    </location>
</feature>
<gene>
    <name evidence="2" type="ORF">FKW44_008320</name>
</gene>
<reference evidence="3" key="1">
    <citation type="submission" date="2021-01" db="EMBL/GenBank/DDBJ databases">
        <title>Caligus Genome Assembly.</title>
        <authorList>
            <person name="Gallardo-Escarate C."/>
        </authorList>
    </citation>
    <scope>NUCLEOTIDE SEQUENCE [LARGE SCALE GENOMIC DNA]</scope>
</reference>
<feature type="region of interest" description="Disordered" evidence="1">
    <location>
        <begin position="1"/>
        <end position="72"/>
    </location>
</feature>
<name>A0A7T8KFZ8_CALRO</name>
<feature type="compositionally biased region" description="Basic and acidic residues" evidence="1">
    <location>
        <begin position="1"/>
        <end position="11"/>
    </location>
</feature>
<evidence type="ECO:0000256" key="1">
    <source>
        <dbReference type="SAM" id="MobiDB-lite"/>
    </source>
</evidence>
<dbReference type="EMBL" id="CP045894">
    <property type="protein sequence ID" value="QQP55201.1"/>
    <property type="molecule type" value="Genomic_DNA"/>
</dbReference>
<evidence type="ECO:0000313" key="3">
    <source>
        <dbReference type="Proteomes" id="UP000595437"/>
    </source>
</evidence>
<proteinExistence type="predicted"/>
<evidence type="ECO:0000313" key="2">
    <source>
        <dbReference type="EMBL" id="QQP55201.1"/>
    </source>
</evidence>
<sequence>SQADQIRRWEEAAASLTHHGLQGLQEEETTEEDEKKKKKKASPTSRGKSLSDSTISSSDRPFAPMPPSWDSG</sequence>
<feature type="compositionally biased region" description="Pro residues" evidence="1">
    <location>
        <begin position="63"/>
        <end position="72"/>
    </location>
</feature>
<accession>A0A7T8KFZ8</accession>
<keyword evidence="3" id="KW-1185">Reference proteome</keyword>
<dbReference type="Proteomes" id="UP000595437">
    <property type="component" value="Chromosome 5"/>
</dbReference>
<protein>
    <submittedName>
        <fullName evidence="2">Dynein_ axonemal_ assembly factor 2</fullName>
    </submittedName>
</protein>
<dbReference type="AlphaFoldDB" id="A0A7T8KFZ8"/>